<comment type="caution">
    <text evidence="1">The sequence shown here is derived from an EMBL/GenBank/DDBJ whole genome shotgun (WGS) entry which is preliminary data.</text>
</comment>
<dbReference type="EMBL" id="JABBWG010000003">
    <property type="protein sequence ID" value="KAG1824593.1"/>
    <property type="molecule type" value="Genomic_DNA"/>
</dbReference>
<dbReference type="GeneID" id="64626361"/>
<dbReference type="RefSeq" id="XP_041198310.1">
    <property type="nucleotide sequence ID" value="XM_041332344.1"/>
</dbReference>
<proteinExistence type="predicted"/>
<keyword evidence="2" id="KW-1185">Reference proteome</keyword>
<reference evidence="1" key="1">
    <citation type="journal article" date="2020" name="New Phytol.">
        <title>Comparative genomics reveals dynamic genome evolution in host specialist ectomycorrhizal fungi.</title>
        <authorList>
            <person name="Lofgren L.A."/>
            <person name="Nguyen N.H."/>
            <person name="Vilgalys R."/>
            <person name="Ruytinx J."/>
            <person name="Liao H.L."/>
            <person name="Branco S."/>
            <person name="Kuo A."/>
            <person name="LaButti K."/>
            <person name="Lipzen A."/>
            <person name="Andreopoulos W."/>
            <person name="Pangilinan J."/>
            <person name="Riley R."/>
            <person name="Hundley H."/>
            <person name="Na H."/>
            <person name="Barry K."/>
            <person name="Grigoriev I.V."/>
            <person name="Stajich J.E."/>
            <person name="Kennedy P.G."/>
        </authorList>
    </citation>
    <scope>NUCLEOTIDE SEQUENCE</scope>
    <source>
        <strain evidence="1">MN1</strain>
    </source>
</reference>
<name>A0A9P7JIJ9_9AGAM</name>
<evidence type="ECO:0000313" key="1">
    <source>
        <dbReference type="EMBL" id="KAG1824593.1"/>
    </source>
</evidence>
<gene>
    <name evidence="1" type="ORF">BJ212DRAFT_1295727</name>
</gene>
<dbReference type="AlphaFoldDB" id="A0A9P7JIJ9"/>
<evidence type="ECO:0000313" key="2">
    <source>
        <dbReference type="Proteomes" id="UP000807769"/>
    </source>
</evidence>
<accession>A0A9P7JIJ9</accession>
<protein>
    <submittedName>
        <fullName evidence="1">Uncharacterized protein</fullName>
    </submittedName>
</protein>
<dbReference type="Proteomes" id="UP000807769">
    <property type="component" value="Unassembled WGS sequence"/>
</dbReference>
<organism evidence="1 2">
    <name type="scientific">Suillus subaureus</name>
    <dbReference type="NCBI Taxonomy" id="48587"/>
    <lineage>
        <taxon>Eukaryota</taxon>
        <taxon>Fungi</taxon>
        <taxon>Dikarya</taxon>
        <taxon>Basidiomycota</taxon>
        <taxon>Agaricomycotina</taxon>
        <taxon>Agaricomycetes</taxon>
        <taxon>Agaricomycetidae</taxon>
        <taxon>Boletales</taxon>
        <taxon>Suillineae</taxon>
        <taxon>Suillaceae</taxon>
        <taxon>Suillus</taxon>
    </lineage>
</organism>
<sequence>MAKPFIGDTVNLLSQKRDDDGLVSIDIVGGQYSIVSHSDVDNLLNNANHGAGLKLVGSKKTIKYSFPSRISAQETVTVCCAIPRVTSMYARRQWTATWYACQRYNNPKGIQLEVLQSRKVNSYCLV</sequence>